<dbReference type="InParanoid" id="F2LVL0"/>
<evidence type="ECO:0000256" key="5">
    <source>
        <dbReference type="ARBA" id="ARBA00022842"/>
    </source>
</evidence>
<dbReference type="Pfam" id="PF02880">
    <property type="entry name" value="PGM_PMM_III"/>
    <property type="match status" value="1"/>
</dbReference>
<dbReference type="Pfam" id="PF02878">
    <property type="entry name" value="PGM_PMM_I"/>
    <property type="match status" value="1"/>
</dbReference>
<dbReference type="Proteomes" id="UP000008139">
    <property type="component" value="Chromosome"/>
</dbReference>
<evidence type="ECO:0000256" key="7">
    <source>
        <dbReference type="RuleBase" id="RU004326"/>
    </source>
</evidence>
<proteinExistence type="inferred from homology"/>
<dbReference type="Pfam" id="PF00408">
    <property type="entry name" value="PGM_PMM_IV"/>
    <property type="match status" value="1"/>
</dbReference>
<keyword evidence="13" id="KW-1185">Reference proteome</keyword>
<dbReference type="Gene3D" id="3.40.120.10">
    <property type="entry name" value="Alpha-D-Glucose-1,6-Bisphosphate, subunit A, domain 3"/>
    <property type="match status" value="3"/>
</dbReference>
<accession>F2LVL0</accession>
<dbReference type="GO" id="GO:0016868">
    <property type="term" value="F:intramolecular phosphotransferase activity"/>
    <property type="evidence" value="ECO:0007669"/>
    <property type="project" value="InterPro"/>
</dbReference>
<dbReference type="HOGENOM" id="CLU_016950_9_1_7"/>
<organism evidence="12 13">
    <name type="scientific">Hippea maritima (strain ATCC 700847 / DSM 10411 / MH2)</name>
    <dbReference type="NCBI Taxonomy" id="760142"/>
    <lineage>
        <taxon>Bacteria</taxon>
        <taxon>Pseudomonadati</taxon>
        <taxon>Campylobacterota</taxon>
        <taxon>Desulfurellia</taxon>
        <taxon>Desulfurellales</taxon>
        <taxon>Hippeaceae</taxon>
        <taxon>Hippea</taxon>
    </lineage>
</organism>
<dbReference type="RefSeq" id="WP_013681835.1">
    <property type="nucleotide sequence ID" value="NC_015318.1"/>
</dbReference>
<keyword evidence="4 7" id="KW-0479">Metal-binding</keyword>
<dbReference type="PRINTS" id="PR00509">
    <property type="entry name" value="PGMPMM"/>
</dbReference>
<evidence type="ECO:0000256" key="2">
    <source>
        <dbReference type="ARBA" id="ARBA00010231"/>
    </source>
</evidence>
<dbReference type="CDD" id="cd03089">
    <property type="entry name" value="PMM_PGM"/>
    <property type="match status" value="1"/>
</dbReference>
<dbReference type="OrthoDB" id="9806956at2"/>
<dbReference type="GO" id="GO:0000287">
    <property type="term" value="F:magnesium ion binding"/>
    <property type="evidence" value="ECO:0007669"/>
    <property type="project" value="InterPro"/>
</dbReference>
<keyword evidence="5 7" id="KW-0460">Magnesium</keyword>
<dbReference type="InterPro" id="IPR016055">
    <property type="entry name" value="A-D-PHexomutase_a/b/a-I/II/III"/>
</dbReference>
<evidence type="ECO:0000256" key="1">
    <source>
        <dbReference type="ARBA" id="ARBA00001946"/>
    </source>
</evidence>
<evidence type="ECO:0000259" key="10">
    <source>
        <dbReference type="Pfam" id="PF02879"/>
    </source>
</evidence>
<dbReference type="InterPro" id="IPR036900">
    <property type="entry name" value="A-D-PHexomutase_C_sf"/>
</dbReference>
<dbReference type="PANTHER" id="PTHR43771">
    <property type="entry name" value="PHOSPHOMANNOMUTASE"/>
    <property type="match status" value="1"/>
</dbReference>
<dbReference type="InterPro" id="IPR005846">
    <property type="entry name" value="A-D-PHexomutase_a/b/a-III"/>
</dbReference>
<evidence type="ECO:0000259" key="8">
    <source>
        <dbReference type="Pfam" id="PF00408"/>
    </source>
</evidence>
<dbReference type="PANTHER" id="PTHR43771:SF2">
    <property type="entry name" value="PHOSPHOMANNOMUTASE_PHOSPHOGLUCOMUTASE"/>
    <property type="match status" value="1"/>
</dbReference>
<dbReference type="Gene3D" id="3.30.310.50">
    <property type="entry name" value="Alpha-D-phosphohexomutase, C-terminal domain"/>
    <property type="match status" value="1"/>
</dbReference>
<comment type="cofactor">
    <cofactor evidence="1">
        <name>Mg(2+)</name>
        <dbReference type="ChEBI" id="CHEBI:18420"/>
    </cofactor>
</comment>
<evidence type="ECO:0000256" key="3">
    <source>
        <dbReference type="ARBA" id="ARBA00022553"/>
    </source>
</evidence>
<dbReference type="SUPFAM" id="SSF55957">
    <property type="entry name" value="Phosphoglucomutase, C-terminal domain"/>
    <property type="match status" value="1"/>
</dbReference>
<keyword evidence="6" id="KW-0413">Isomerase</keyword>
<dbReference type="STRING" id="760142.Hipma_0824"/>
<dbReference type="FunCoup" id="F2LVL0">
    <property type="interactions" value="237"/>
</dbReference>
<evidence type="ECO:0000313" key="12">
    <source>
        <dbReference type="EMBL" id="AEA33794.1"/>
    </source>
</evidence>
<feature type="domain" description="Alpha-D-phosphohexomutase alpha/beta/alpha" evidence="10">
    <location>
        <begin position="155"/>
        <end position="256"/>
    </location>
</feature>
<evidence type="ECO:0000256" key="4">
    <source>
        <dbReference type="ARBA" id="ARBA00022723"/>
    </source>
</evidence>
<reference evidence="13" key="2">
    <citation type="submission" date="2011-03" db="EMBL/GenBank/DDBJ databases">
        <title>The complete genome of Hippea maritima DSM 10411.</title>
        <authorList>
            <consortium name="US DOE Joint Genome Institute (JGI-PGF)"/>
            <person name="Lucas S."/>
            <person name="Copeland A."/>
            <person name="Lapidus A."/>
            <person name="Bruce D."/>
            <person name="Goodwin L."/>
            <person name="Pitluck S."/>
            <person name="Peters L."/>
            <person name="Kyrpides N."/>
            <person name="Mavromatis K."/>
            <person name="Pagani I."/>
            <person name="Ivanova N."/>
            <person name="Mikhailova N."/>
            <person name="Lu M."/>
            <person name="Detter J.C."/>
            <person name="Tapia R."/>
            <person name="Han C."/>
            <person name="Land M."/>
            <person name="Hauser L."/>
            <person name="Markowitz V."/>
            <person name="Cheng J.-F."/>
            <person name="Hugenholtz P."/>
            <person name="Woyke T."/>
            <person name="Wu D."/>
            <person name="Spring S."/>
            <person name="Schroeder M."/>
            <person name="Brambilla E."/>
            <person name="Klenk H.-P."/>
            <person name="Eisen J.A."/>
        </authorList>
    </citation>
    <scope>NUCLEOTIDE SEQUENCE [LARGE SCALE GENOMIC DNA]</scope>
    <source>
        <strain evidence="13">ATCC 700847 / DSM 10411 / MH2</strain>
    </source>
</reference>
<feature type="domain" description="Alpha-D-phosphohexomutase C-terminal" evidence="8">
    <location>
        <begin position="376"/>
        <end position="455"/>
    </location>
</feature>
<evidence type="ECO:0000313" key="13">
    <source>
        <dbReference type="Proteomes" id="UP000008139"/>
    </source>
</evidence>
<feature type="domain" description="Alpha-D-phosphohexomutase alpha/beta/alpha" evidence="9">
    <location>
        <begin position="4"/>
        <end position="136"/>
    </location>
</feature>
<feature type="domain" description="Alpha-D-phosphohexomutase alpha/beta/alpha" evidence="11">
    <location>
        <begin position="260"/>
        <end position="371"/>
    </location>
</feature>
<keyword evidence="3" id="KW-0597">Phosphoprotein</keyword>
<dbReference type="Pfam" id="PF02879">
    <property type="entry name" value="PGM_PMM_II"/>
    <property type="match status" value="1"/>
</dbReference>
<dbReference type="InterPro" id="IPR005845">
    <property type="entry name" value="A-D-PHexomutase_a/b/a-II"/>
</dbReference>
<protein>
    <submittedName>
        <fullName evidence="12">Phosphoglucomutase/phosphomannomutase alpha/beta/alpha domain I</fullName>
    </submittedName>
</protein>
<evidence type="ECO:0000256" key="6">
    <source>
        <dbReference type="ARBA" id="ARBA00023235"/>
    </source>
</evidence>
<dbReference type="InterPro" id="IPR005841">
    <property type="entry name" value="Alpha-D-phosphohexomutase_SF"/>
</dbReference>
<evidence type="ECO:0000259" key="11">
    <source>
        <dbReference type="Pfam" id="PF02880"/>
    </source>
</evidence>
<dbReference type="EMBL" id="CP002606">
    <property type="protein sequence ID" value="AEA33794.1"/>
    <property type="molecule type" value="Genomic_DNA"/>
</dbReference>
<dbReference type="InterPro" id="IPR005843">
    <property type="entry name" value="A-D-PHexomutase_C"/>
</dbReference>
<dbReference type="InterPro" id="IPR016066">
    <property type="entry name" value="A-D-PHexomutase_CS"/>
</dbReference>
<evidence type="ECO:0000259" key="9">
    <source>
        <dbReference type="Pfam" id="PF02878"/>
    </source>
</evidence>
<dbReference type="InterPro" id="IPR005844">
    <property type="entry name" value="A-D-PHexomutase_a/b/a-I"/>
</dbReference>
<dbReference type="KEGG" id="hmr:Hipma_0824"/>
<sequence length="464" mass="52376">MQRDVFREYDIRGIWERDIDKEFCFLLGRAFGIYLKENLKKPSGIISIGYDARLSSKDILKSLSDGLSCENIDIINIGLVPTPVQYFSLFNLDIDGGIMITASHNPKEYNGFKLSLKKETLFGAEIQRIADIMEKLGSACDIRAGRVKQADVLSEYKKFMLDQFGYLKDYNSKPKIALDGGNGTAGFVGYDIFKELGYEVEGLFIEPDGNFPNHHPDPTVEKNLTDLRRVIKEKNIDVGIGYDGDGDRIGVVLKDGSILWGDQLLLLFAQHIAKKRTDVKVVADVKCSDVIFQKMKECGAKPIMYKTGHSLIKSKMKQEGAILAGEMSGHIFIGDRYFGYDDAIYVSLRLVEILTTEGIDLVQWKESLPKVYNTPEIRIDCPDEKKTQVITKIKSYLNRNKDKIGILEINTIDGVRFKTDYGWGLVRASNTQPALVMRFEASSEEKLKELKDKIINTVKGFINE</sequence>
<dbReference type="GO" id="GO:0005975">
    <property type="term" value="P:carbohydrate metabolic process"/>
    <property type="evidence" value="ECO:0007669"/>
    <property type="project" value="InterPro"/>
</dbReference>
<name>F2LVL0_HIPMA</name>
<dbReference type="eggNOG" id="COG1109">
    <property type="taxonomic scope" value="Bacteria"/>
</dbReference>
<dbReference type="PROSITE" id="PS00710">
    <property type="entry name" value="PGM_PMM"/>
    <property type="match status" value="1"/>
</dbReference>
<dbReference type="AlphaFoldDB" id="F2LVL0"/>
<gene>
    <name evidence="12" type="ordered locus">Hipma_0824</name>
</gene>
<comment type="similarity">
    <text evidence="2 7">Belongs to the phosphohexose mutase family.</text>
</comment>
<reference evidence="12 13" key="1">
    <citation type="journal article" date="2011" name="Stand. Genomic Sci.">
        <title>Complete genome sequence of the thermophilic sulfur-reducer Hippea maritima type strain (MH(2)).</title>
        <authorList>
            <person name="Huntemann M."/>
            <person name="Lu M."/>
            <person name="Nolan M."/>
            <person name="Lapidus A."/>
            <person name="Lucas S."/>
            <person name="Hammon N."/>
            <person name="Deshpande S."/>
            <person name="Cheng J.F."/>
            <person name="Tapia R."/>
            <person name="Han C."/>
            <person name="Goodwin L."/>
            <person name="Pitluck S."/>
            <person name="Liolios K."/>
            <person name="Pagani I."/>
            <person name="Ivanova N."/>
            <person name="Ovchinikova G."/>
            <person name="Pati A."/>
            <person name="Chen A."/>
            <person name="Palaniappan K."/>
            <person name="Land M."/>
            <person name="Hauser L."/>
            <person name="Jeffries C.D."/>
            <person name="Detter J.C."/>
            <person name="Brambilla E.M."/>
            <person name="Rohde M."/>
            <person name="Spring S."/>
            <person name="Goker M."/>
            <person name="Woyke T."/>
            <person name="Bristow J."/>
            <person name="Eisen J.A."/>
            <person name="Markowitz V."/>
            <person name="Hugenholtz P."/>
            <person name="Kyrpides N.C."/>
            <person name="Klenk H.P."/>
            <person name="Mavromatis K."/>
        </authorList>
    </citation>
    <scope>NUCLEOTIDE SEQUENCE [LARGE SCALE GENOMIC DNA]</scope>
    <source>
        <strain evidence="13">ATCC 700847 / DSM 10411 / MH2</strain>
    </source>
</reference>
<dbReference type="SUPFAM" id="SSF53738">
    <property type="entry name" value="Phosphoglucomutase, first 3 domains"/>
    <property type="match status" value="3"/>
</dbReference>